<dbReference type="Proteomes" id="UP001159364">
    <property type="component" value="Linkage Group LG08"/>
</dbReference>
<reference evidence="2 3" key="1">
    <citation type="submission" date="2021-09" db="EMBL/GenBank/DDBJ databases">
        <title>Genomic insights and catalytic innovation underlie evolution of tropane alkaloids biosynthesis.</title>
        <authorList>
            <person name="Wang Y.-J."/>
            <person name="Tian T."/>
            <person name="Huang J.-P."/>
            <person name="Huang S.-X."/>
        </authorList>
    </citation>
    <scope>NUCLEOTIDE SEQUENCE [LARGE SCALE GENOMIC DNA]</scope>
    <source>
        <strain evidence="2">KIB-2018</strain>
        <tissue evidence="2">Leaf</tissue>
    </source>
</reference>
<evidence type="ECO:0000256" key="1">
    <source>
        <dbReference type="SAM" id="MobiDB-lite"/>
    </source>
</evidence>
<feature type="region of interest" description="Disordered" evidence="1">
    <location>
        <begin position="1"/>
        <end position="39"/>
    </location>
</feature>
<accession>A0AAV8U9W5</accession>
<dbReference type="EMBL" id="JAIWQS010000008">
    <property type="protein sequence ID" value="KAJ8899280.1"/>
    <property type="molecule type" value="Genomic_DNA"/>
</dbReference>
<organism evidence="2 3">
    <name type="scientific">Erythroxylum novogranatense</name>
    <dbReference type="NCBI Taxonomy" id="1862640"/>
    <lineage>
        <taxon>Eukaryota</taxon>
        <taxon>Viridiplantae</taxon>
        <taxon>Streptophyta</taxon>
        <taxon>Embryophyta</taxon>
        <taxon>Tracheophyta</taxon>
        <taxon>Spermatophyta</taxon>
        <taxon>Magnoliopsida</taxon>
        <taxon>eudicotyledons</taxon>
        <taxon>Gunneridae</taxon>
        <taxon>Pentapetalae</taxon>
        <taxon>rosids</taxon>
        <taxon>fabids</taxon>
        <taxon>Malpighiales</taxon>
        <taxon>Erythroxylaceae</taxon>
        <taxon>Erythroxylum</taxon>
    </lineage>
</organism>
<feature type="compositionally biased region" description="Basic and acidic residues" evidence="1">
    <location>
        <begin position="20"/>
        <end position="37"/>
    </location>
</feature>
<evidence type="ECO:0000313" key="2">
    <source>
        <dbReference type="EMBL" id="KAJ8899280.1"/>
    </source>
</evidence>
<feature type="compositionally biased region" description="Pro residues" evidence="1">
    <location>
        <begin position="1"/>
        <end position="16"/>
    </location>
</feature>
<dbReference type="AlphaFoldDB" id="A0AAV8U9W5"/>
<protein>
    <submittedName>
        <fullName evidence="2">Uncharacterized protein</fullName>
    </submittedName>
</protein>
<keyword evidence="3" id="KW-1185">Reference proteome</keyword>
<gene>
    <name evidence="2" type="ORF">K2173_018254</name>
</gene>
<comment type="caution">
    <text evidence="2">The sequence shown here is derived from an EMBL/GenBank/DDBJ whole genome shotgun (WGS) entry which is preliminary data.</text>
</comment>
<evidence type="ECO:0000313" key="3">
    <source>
        <dbReference type="Proteomes" id="UP001159364"/>
    </source>
</evidence>
<sequence length="74" mass="8641">MPLEPPPPRPPPPLPRPPRKKDFGHTPKTKITKDFRKPQSISDSHIGFYASHNNHHRRHHLLPLLFLFIRGTRS</sequence>
<name>A0AAV8U9W5_9ROSI</name>
<proteinExistence type="predicted"/>